<keyword evidence="2" id="KW-1185">Reference proteome</keyword>
<protein>
    <recommendedName>
        <fullName evidence="3">Secreted protein</fullName>
    </recommendedName>
</protein>
<gene>
    <name evidence="1" type="ORF">GCM10010246_57060</name>
</gene>
<accession>A0ABP5TS49</accession>
<dbReference type="EMBL" id="BAAASD010000029">
    <property type="protein sequence ID" value="GAA2359524.1"/>
    <property type="molecule type" value="Genomic_DNA"/>
</dbReference>
<reference evidence="2" key="1">
    <citation type="journal article" date="2019" name="Int. J. Syst. Evol. Microbiol.">
        <title>The Global Catalogue of Microorganisms (GCM) 10K type strain sequencing project: providing services to taxonomists for standard genome sequencing and annotation.</title>
        <authorList>
            <consortium name="The Broad Institute Genomics Platform"/>
            <consortium name="The Broad Institute Genome Sequencing Center for Infectious Disease"/>
            <person name="Wu L."/>
            <person name="Ma J."/>
        </authorList>
    </citation>
    <scope>NUCLEOTIDE SEQUENCE [LARGE SCALE GENOMIC DNA]</scope>
    <source>
        <strain evidence="2">JCM 4316</strain>
    </source>
</reference>
<name>A0ABP5TS49_9ACTN</name>
<comment type="caution">
    <text evidence="1">The sequence shown here is derived from an EMBL/GenBank/DDBJ whole genome shotgun (WGS) entry which is preliminary data.</text>
</comment>
<evidence type="ECO:0000313" key="1">
    <source>
        <dbReference type="EMBL" id="GAA2359524.1"/>
    </source>
</evidence>
<dbReference type="RefSeq" id="WP_346177239.1">
    <property type="nucleotide sequence ID" value="NZ_BAAASD010000029.1"/>
</dbReference>
<organism evidence="1 2">
    <name type="scientific">Streptomyces cuspidosporus</name>
    <dbReference type="NCBI Taxonomy" id="66882"/>
    <lineage>
        <taxon>Bacteria</taxon>
        <taxon>Bacillati</taxon>
        <taxon>Actinomycetota</taxon>
        <taxon>Actinomycetes</taxon>
        <taxon>Kitasatosporales</taxon>
        <taxon>Streptomycetaceae</taxon>
        <taxon>Streptomyces</taxon>
    </lineage>
</organism>
<proteinExistence type="predicted"/>
<sequence>MYRKQVLPAIVLVAVLVWSVVMAALGHITAIAALVPSLGLLVQQIVNAFGNTRTRHADVPPRAASQDERHAG</sequence>
<evidence type="ECO:0008006" key="3">
    <source>
        <dbReference type="Google" id="ProtNLM"/>
    </source>
</evidence>
<evidence type="ECO:0000313" key="2">
    <source>
        <dbReference type="Proteomes" id="UP001500253"/>
    </source>
</evidence>
<dbReference type="Proteomes" id="UP001500253">
    <property type="component" value="Unassembled WGS sequence"/>
</dbReference>